<dbReference type="OrthoDB" id="2261376at2759"/>
<feature type="transmembrane region" description="Helical" evidence="6">
    <location>
        <begin position="118"/>
        <end position="138"/>
    </location>
</feature>
<keyword evidence="9" id="KW-1185">Reference proteome</keyword>
<dbReference type="PROSITE" id="PS50850">
    <property type="entry name" value="MFS"/>
    <property type="match status" value="1"/>
</dbReference>
<feature type="transmembrane region" description="Helical" evidence="6">
    <location>
        <begin position="208"/>
        <end position="230"/>
    </location>
</feature>
<protein>
    <recommendedName>
        <fullName evidence="7">Major facilitator superfamily (MFS) profile domain-containing protein</fullName>
    </recommendedName>
</protein>
<dbReference type="PANTHER" id="PTHR24064">
    <property type="entry name" value="SOLUTE CARRIER FAMILY 22 MEMBER"/>
    <property type="match status" value="1"/>
</dbReference>
<evidence type="ECO:0000256" key="5">
    <source>
        <dbReference type="SAM" id="MobiDB-lite"/>
    </source>
</evidence>
<dbReference type="GO" id="GO:0022857">
    <property type="term" value="F:transmembrane transporter activity"/>
    <property type="evidence" value="ECO:0007669"/>
    <property type="project" value="InterPro"/>
</dbReference>
<dbReference type="AlphaFoldDB" id="A0A8S4N2F8"/>
<feature type="transmembrane region" description="Helical" evidence="6">
    <location>
        <begin position="236"/>
        <end position="254"/>
    </location>
</feature>
<sequence length="648" mass="72879">MDLDDALEKIGGYGRFQMLIYVLMGLVNMRGCAFLLGIAFIGHEPPHHCKLPDGVNTSSAIPLVYKPDGTSHLAKCEMYNNASIDNSTIPCPNGYQYYLRPGMTTVVAEWDLVCRKNYLVELSTSVFMAGLMAGSLFISPLSDKFGRKHLLLIYMWIQTIIAFSMAFTTDYIQFIVLRFFIGALNRGIAIISYVLVTEVFPPKHRTLPGISLQMFWAAGYMLLALLGYFIPNWRHLEMVISLPTLLMISYYWLLPESMRWLLAKDRVEEAEVILQRAAKMNKAHLPPNCLSQHEPLEMKDTEAQTMLTNFEQKPRVRNEECNAPIDVDNMQNGTEPLLDKNIKLSQSDDPTGSDIGDGLSKPGANDTDLSKENVKDDKGSGDAATPLIVDTPSNPTEQESQIDEHRSDSLTRPRKSGFLLMLDLFRTPIMRRYTLIVWYLWMVNALDYYGISLSSSALHGNMYINFFLSGLVEVPAYIICMFALERFGRRKCICAFHLISGLANIITVFLPKTTANGTDLWPLITTLVMIGKFGITGSFCSIYLYSAELFPTAIRNTAIGVSAFWDTVGGMSASFIIYKGKFVEWLPRCVFGTLSITAGLLTLLLPETVNRPLPETIQEVEQFDKGLIEIVLPCARKHEKRNKYKISE</sequence>
<dbReference type="SUPFAM" id="SSF103473">
    <property type="entry name" value="MFS general substrate transporter"/>
    <property type="match status" value="1"/>
</dbReference>
<feature type="domain" description="Major facilitator superfamily (MFS) profile" evidence="7">
    <location>
        <begin position="71"/>
        <end position="610"/>
    </location>
</feature>
<dbReference type="InterPro" id="IPR005828">
    <property type="entry name" value="MFS_sugar_transport-like"/>
</dbReference>
<keyword evidence="2 6" id="KW-0812">Transmembrane</keyword>
<evidence type="ECO:0000313" key="9">
    <source>
        <dbReference type="Proteomes" id="UP000749559"/>
    </source>
</evidence>
<keyword evidence="4 6" id="KW-0472">Membrane</keyword>
<evidence type="ECO:0000256" key="6">
    <source>
        <dbReference type="SAM" id="Phobius"/>
    </source>
</evidence>
<dbReference type="CDD" id="cd17317">
    <property type="entry name" value="MFS_SLC22"/>
    <property type="match status" value="1"/>
</dbReference>
<reference evidence="8" key="1">
    <citation type="submission" date="2022-03" db="EMBL/GenBank/DDBJ databases">
        <authorList>
            <person name="Martin C."/>
        </authorList>
    </citation>
    <scope>NUCLEOTIDE SEQUENCE</scope>
</reference>
<organism evidence="8 9">
    <name type="scientific">Owenia fusiformis</name>
    <name type="common">Polychaete worm</name>
    <dbReference type="NCBI Taxonomy" id="6347"/>
    <lineage>
        <taxon>Eukaryota</taxon>
        <taxon>Metazoa</taxon>
        <taxon>Spiralia</taxon>
        <taxon>Lophotrochozoa</taxon>
        <taxon>Annelida</taxon>
        <taxon>Polychaeta</taxon>
        <taxon>Sedentaria</taxon>
        <taxon>Canalipalpata</taxon>
        <taxon>Sabellida</taxon>
        <taxon>Oweniida</taxon>
        <taxon>Oweniidae</taxon>
        <taxon>Owenia</taxon>
    </lineage>
</organism>
<dbReference type="InterPro" id="IPR036259">
    <property type="entry name" value="MFS_trans_sf"/>
</dbReference>
<dbReference type="Pfam" id="PF00083">
    <property type="entry name" value="Sugar_tr"/>
    <property type="match status" value="2"/>
</dbReference>
<evidence type="ECO:0000259" key="7">
    <source>
        <dbReference type="PROSITE" id="PS50850"/>
    </source>
</evidence>
<dbReference type="InterPro" id="IPR020846">
    <property type="entry name" value="MFS_dom"/>
</dbReference>
<dbReference type="Proteomes" id="UP000749559">
    <property type="component" value="Unassembled WGS sequence"/>
</dbReference>
<accession>A0A8S4N2F8</accession>
<feature type="transmembrane region" description="Helical" evidence="6">
    <location>
        <begin position="19"/>
        <end position="41"/>
    </location>
</feature>
<feature type="transmembrane region" description="Helical" evidence="6">
    <location>
        <begin position="463"/>
        <end position="484"/>
    </location>
</feature>
<feature type="compositionally biased region" description="Basic and acidic residues" evidence="5">
    <location>
        <begin position="368"/>
        <end position="380"/>
    </location>
</feature>
<evidence type="ECO:0000256" key="1">
    <source>
        <dbReference type="ARBA" id="ARBA00004141"/>
    </source>
</evidence>
<feature type="transmembrane region" description="Helical" evidence="6">
    <location>
        <begin position="175"/>
        <end position="196"/>
    </location>
</feature>
<gene>
    <name evidence="8" type="ORF">OFUS_LOCUS2371</name>
</gene>
<feature type="transmembrane region" description="Helical" evidence="6">
    <location>
        <begin position="150"/>
        <end position="169"/>
    </location>
</feature>
<evidence type="ECO:0000256" key="2">
    <source>
        <dbReference type="ARBA" id="ARBA00022692"/>
    </source>
</evidence>
<feature type="transmembrane region" description="Helical" evidence="6">
    <location>
        <begin position="493"/>
        <end position="511"/>
    </location>
</feature>
<keyword evidence="3 6" id="KW-1133">Transmembrane helix</keyword>
<dbReference type="GO" id="GO:0016020">
    <property type="term" value="C:membrane"/>
    <property type="evidence" value="ECO:0007669"/>
    <property type="project" value="UniProtKB-SubCell"/>
</dbReference>
<proteinExistence type="predicted"/>
<evidence type="ECO:0000313" key="8">
    <source>
        <dbReference type="EMBL" id="CAH1775012.1"/>
    </source>
</evidence>
<name>A0A8S4N2F8_OWEFU</name>
<feature type="transmembrane region" description="Helical" evidence="6">
    <location>
        <begin position="523"/>
        <end position="545"/>
    </location>
</feature>
<feature type="transmembrane region" description="Helical" evidence="6">
    <location>
        <begin position="433"/>
        <end position="451"/>
    </location>
</feature>
<dbReference type="EMBL" id="CAIIXF020000001">
    <property type="protein sequence ID" value="CAH1775012.1"/>
    <property type="molecule type" value="Genomic_DNA"/>
</dbReference>
<comment type="caution">
    <text evidence="8">The sequence shown here is derived from an EMBL/GenBank/DDBJ whole genome shotgun (WGS) entry which is preliminary data.</text>
</comment>
<evidence type="ECO:0000256" key="3">
    <source>
        <dbReference type="ARBA" id="ARBA00022989"/>
    </source>
</evidence>
<dbReference type="Gene3D" id="1.20.1250.20">
    <property type="entry name" value="MFS general substrate transporter like domains"/>
    <property type="match status" value="2"/>
</dbReference>
<comment type="subcellular location">
    <subcellularLocation>
        <location evidence="1">Membrane</location>
        <topology evidence="1">Multi-pass membrane protein</topology>
    </subcellularLocation>
</comment>
<evidence type="ECO:0000256" key="4">
    <source>
        <dbReference type="ARBA" id="ARBA00023136"/>
    </source>
</evidence>
<feature type="region of interest" description="Disordered" evidence="5">
    <location>
        <begin position="309"/>
        <end position="410"/>
    </location>
</feature>